<gene>
    <name evidence="2" type="ORF">HYN69_15380</name>
</gene>
<keyword evidence="1" id="KW-0812">Transmembrane</keyword>
<feature type="transmembrane region" description="Helical" evidence="1">
    <location>
        <begin position="135"/>
        <end position="155"/>
    </location>
</feature>
<feature type="transmembrane region" description="Helical" evidence="1">
    <location>
        <begin position="375"/>
        <end position="396"/>
    </location>
</feature>
<name>A0A2S0UPI3_9RHOB</name>
<organism evidence="2 3">
    <name type="scientific">Paragemmobacter aquarius</name>
    <dbReference type="NCBI Taxonomy" id="2169400"/>
    <lineage>
        <taxon>Bacteria</taxon>
        <taxon>Pseudomonadati</taxon>
        <taxon>Pseudomonadota</taxon>
        <taxon>Alphaproteobacteria</taxon>
        <taxon>Rhodobacterales</taxon>
        <taxon>Paracoccaceae</taxon>
        <taxon>Paragemmobacter</taxon>
    </lineage>
</organism>
<protein>
    <recommendedName>
        <fullName evidence="4">4-amino-4-deoxy-L-arabinose transferase</fullName>
    </recommendedName>
</protein>
<keyword evidence="1" id="KW-0472">Membrane</keyword>
<feature type="transmembrane region" description="Helical" evidence="1">
    <location>
        <begin position="476"/>
        <end position="492"/>
    </location>
</feature>
<feature type="transmembrane region" description="Helical" evidence="1">
    <location>
        <begin position="268"/>
        <end position="288"/>
    </location>
</feature>
<dbReference type="KEGG" id="geh:HYN69_15380"/>
<sequence length="659" mass="69769">MSATPDLAPRPADGVAAAPPKRAVVRPAMVLDSLAALVLIAALWFATRPYGGIVHDAQLYLAQALHRADPATYGSDIFFRYGSQDRYSLVSLAYAPAVRALGPGGAHLAFFLAASSLWLSAVYAFARSLSGSHRLALLGCVTACTLLPTYTFGVLQYGEPFFTPRLLVEAAGMAALACICRGNRLAAFALGAVALLLHPLLALPLLALLLVLSGPITRIFLPVSATGVLAALTLGLSGIDPFDRLFQSIDAEWLGLLEKWSQHSFVSYWGWQTLAICILPAVCLWLVARFGTHVQRRLAAGASVIAAAFVLTSWVMGDLFANLLITNLQLWRATWLFVLPAACLAPVALALLPATGAARPIFLAALTLNAIEARFGSGAIPFASASLALAALAALASARAQTPRLRRLAGLGSSGLAAAATLLALAEVAGFVADRPTAVLKDSLTRSALVLCLALALVALVHGWQNTRRAALRRTALALVTAALAVASVSMADRRDGRMRLVTTAAPLDARFLAALSDRSVYWENGLQIQWFRLRQPAYYSCIQSAGSMFFRQTAIELARRSAALSALNTADFPTDPEANCRPRANPAENGPTTVAQIETACRALPDLDAMVLNADLPDAPHLSWQPGYDLPVTTGAPKAAQDGPTGSYNLYLCADFRP</sequence>
<feature type="transmembrane region" description="Helical" evidence="1">
    <location>
        <begin position="333"/>
        <end position="355"/>
    </location>
</feature>
<feature type="transmembrane region" description="Helical" evidence="1">
    <location>
        <begin position="187"/>
        <end position="213"/>
    </location>
</feature>
<dbReference type="EMBL" id="CP028918">
    <property type="protein sequence ID" value="AWB49701.1"/>
    <property type="molecule type" value="Genomic_DNA"/>
</dbReference>
<proteinExistence type="predicted"/>
<dbReference type="AlphaFoldDB" id="A0A2S0UPI3"/>
<feature type="transmembrane region" description="Helical" evidence="1">
    <location>
        <begin position="106"/>
        <end position="126"/>
    </location>
</feature>
<feature type="transmembrane region" description="Helical" evidence="1">
    <location>
        <begin position="444"/>
        <end position="464"/>
    </location>
</feature>
<feature type="transmembrane region" description="Helical" evidence="1">
    <location>
        <begin position="408"/>
        <end position="432"/>
    </location>
</feature>
<evidence type="ECO:0000313" key="2">
    <source>
        <dbReference type="EMBL" id="AWB49701.1"/>
    </source>
</evidence>
<feature type="transmembrane region" description="Helical" evidence="1">
    <location>
        <begin position="219"/>
        <end position="239"/>
    </location>
</feature>
<feature type="transmembrane region" description="Helical" evidence="1">
    <location>
        <begin position="28"/>
        <end position="46"/>
    </location>
</feature>
<keyword evidence="1" id="KW-1133">Transmembrane helix</keyword>
<dbReference type="Proteomes" id="UP000244496">
    <property type="component" value="Chromosome"/>
</dbReference>
<feature type="transmembrane region" description="Helical" evidence="1">
    <location>
        <begin position="300"/>
        <end position="321"/>
    </location>
</feature>
<evidence type="ECO:0008006" key="4">
    <source>
        <dbReference type="Google" id="ProtNLM"/>
    </source>
</evidence>
<accession>A0A2S0UPI3</accession>
<feature type="transmembrane region" description="Helical" evidence="1">
    <location>
        <begin position="161"/>
        <end position="180"/>
    </location>
</feature>
<dbReference type="RefSeq" id="WP_108436518.1">
    <property type="nucleotide sequence ID" value="NZ_CP028918.1"/>
</dbReference>
<reference evidence="2 3" key="1">
    <citation type="submission" date="2018-04" db="EMBL/GenBank/DDBJ databases">
        <title>Genome sequencing of Gemmobacter.</title>
        <authorList>
            <person name="Yi H."/>
            <person name="Baek M.-G."/>
        </authorList>
    </citation>
    <scope>NUCLEOTIDE SEQUENCE [LARGE SCALE GENOMIC DNA]</scope>
    <source>
        <strain evidence="2 3">HYN0069</strain>
    </source>
</reference>
<dbReference type="OrthoDB" id="7193381at2"/>
<evidence type="ECO:0000256" key="1">
    <source>
        <dbReference type="SAM" id="Phobius"/>
    </source>
</evidence>
<evidence type="ECO:0000313" key="3">
    <source>
        <dbReference type="Proteomes" id="UP000244496"/>
    </source>
</evidence>
<keyword evidence="3" id="KW-1185">Reference proteome</keyword>